<feature type="transmembrane region" description="Helical" evidence="2">
    <location>
        <begin position="498"/>
        <end position="518"/>
    </location>
</feature>
<feature type="transmembrane region" description="Helical" evidence="2">
    <location>
        <begin position="524"/>
        <end position="546"/>
    </location>
</feature>
<organism evidence="4 5">
    <name type="scientific">Coleofasciculus chthonoplastes PCC 7420</name>
    <dbReference type="NCBI Taxonomy" id="118168"/>
    <lineage>
        <taxon>Bacteria</taxon>
        <taxon>Bacillati</taxon>
        <taxon>Cyanobacteriota</taxon>
        <taxon>Cyanophyceae</taxon>
        <taxon>Coleofasciculales</taxon>
        <taxon>Coleofasciculaceae</taxon>
        <taxon>Coleofasciculus</taxon>
    </lineage>
</organism>
<sequence length="552" mass="62639">MFSLTQNSSRQREILEVVFRNGWEYMRRLLTGSKADKPQLPPPEVLRNVLTELGPVYVKLGQLLSTRPDLLPADYINALSELQARVPPVAWSEVEVLLRKQLRQPLEETFAKIDPRAVAAGSIAQTHRATLKNGQEVALKVQRPGIDKVVPQDIAIIKSLADLVSRTDFGQDYDVVALAEEFANALEAELDFTKEASYTDQLRRNLSRSRWFDPTQIMVPAIYWELTTEKLMVMEWLEGKPILEAQFPVEQNGADSKTEKEQRKAITTLLFRAFFQQLYVDGFFHADPHPGNLFYLQDGRVALLDCGMVGRLDPRTQQILTEMLLAIVDLDAQRCAQLTLQLSESGQPIILSRLENDYDRMLRKYYNLSISQINFSEIFYEILELARNNRVRLPSNMGLYSKCLANLEGVARTFNPEVNLLDEIKPLMTDLFRRQLLGSNPLQTFLRTALDIKSLSLQSPRQMELLLDRITSETLKWNITIRDIDPLRRSLDDSANRLSFSILVGSLIMGAAIISTGARTSQLSLISNILFGVASFLGLWLIVSILKSGRLK</sequence>
<dbReference type="PANTHER" id="PTHR10566:SF113">
    <property type="entry name" value="PROTEIN ACTIVITY OF BC1 COMPLEX KINASE 7, CHLOROPLASTIC"/>
    <property type="match status" value="1"/>
</dbReference>
<dbReference type="EMBL" id="DS989850">
    <property type="protein sequence ID" value="EDX75148.1"/>
    <property type="molecule type" value="Genomic_DNA"/>
</dbReference>
<dbReference type="RefSeq" id="WP_006101422.1">
    <property type="nucleotide sequence ID" value="NZ_DS989850.1"/>
</dbReference>
<dbReference type="Proteomes" id="UP000003835">
    <property type="component" value="Unassembled WGS sequence"/>
</dbReference>
<dbReference type="InterPro" id="IPR004147">
    <property type="entry name" value="ABC1_dom"/>
</dbReference>
<protein>
    <submittedName>
        <fullName evidence="4">ABC1 family protein</fullName>
    </submittedName>
</protein>
<dbReference type="InterPro" id="IPR011009">
    <property type="entry name" value="Kinase-like_dom_sf"/>
</dbReference>
<accession>B4VSI7</accession>
<dbReference type="PANTHER" id="PTHR10566">
    <property type="entry name" value="CHAPERONE-ACTIVITY OF BC1 COMPLEX CABC1 -RELATED"/>
    <property type="match status" value="1"/>
</dbReference>
<dbReference type="SUPFAM" id="SSF56112">
    <property type="entry name" value="Protein kinase-like (PK-like)"/>
    <property type="match status" value="1"/>
</dbReference>
<dbReference type="eggNOG" id="COG0661">
    <property type="taxonomic scope" value="Bacteria"/>
</dbReference>
<feature type="domain" description="ABC1 atypical kinase-like" evidence="3">
    <location>
        <begin position="82"/>
        <end position="338"/>
    </location>
</feature>
<evidence type="ECO:0000256" key="2">
    <source>
        <dbReference type="SAM" id="Phobius"/>
    </source>
</evidence>
<evidence type="ECO:0000259" key="3">
    <source>
        <dbReference type="Pfam" id="PF03109"/>
    </source>
</evidence>
<keyword evidence="5" id="KW-1185">Reference proteome</keyword>
<keyword evidence="2" id="KW-0812">Transmembrane</keyword>
<evidence type="ECO:0000256" key="1">
    <source>
        <dbReference type="ARBA" id="ARBA00009670"/>
    </source>
</evidence>
<dbReference type="OrthoDB" id="500486at2"/>
<keyword evidence="2" id="KW-0472">Membrane</keyword>
<dbReference type="InterPro" id="IPR050154">
    <property type="entry name" value="UbiB_kinase"/>
</dbReference>
<name>B4VSI7_9CYAN</name>
<dbReference type="CDD" id="cd05121">
    <property type="entry name" value="ABC1_ADCK3-like"/>
    <property type="match status" value="1"/>
</dbReference>
<dbReference type="AlphaFoldDB" id="B4VSI7"/>
<comment type="similarity">
    <text evidence="1">Belongs to the protein kinase superfamily. ADCK protein kinase family.</text>
</comment>
<gene>
    <name evidence="4" type="ORF">MC7420_2152</name>
</gene>
<reference evidence="4 5" key="1">
    <citation type="submission" date="2008-07" db="EMBL/GenBank/DDBJ databases">
        <authorList>
            <person name="Tandeau de Marsac N."/>
            <person name="Ferriera S."/>
            <person name="Johnson J."/>
            <person name="Kravitz S."/>
            <person name="Beeson K."/>
            <person name="Sutton G."/>
            <person name="Rogers Y.-H."/>
            <person name="Friedman R."/>
            <person name="Frazier M."/>
            <person name="Venter J.C."/>
        </authorList>
    </citation>
    <scope>NUCLEOTIDE SEQUENCE [LARGE SCALE GENOMIC DNA]</scope>
    <source>
        <strain evidence="4 5">PCC 7420</strain>
    </source>
</reference>
<proteinExistence type="inferred from homology"/>
<dbReference type="STRING" id="118168.MC7420_2152"/>
<keyword evidence="2" id="KW-1133">Transmembrane helix</keyword>
<evidence type="ECO:0000313" key="5">
    <source>
        <dbReference type="Proteomes" id="UP000003835"/>
    </source>
</evidence>
<evidence type="ECO:0000313" key="4">
    <source>
        <dbReference type="EMBL" id="EDX75148.1"/>
    </source>
</evidence>
<dbReference type="Pfam" id="PF03109">
    <property type="entry name" value="ABC1"/>
    <property type="match status" value="1"/>
</dbReference>
<dbReference type="HOGENOM" id="CLU_006533_0_2_3"/>